<gene>
    <name evidence="3" type="ORF">B0A52_04914</name>
</gene>
<accession>A0A438N6H0</accession>
<evidence type="ECO:0008006" key="5">
    <source>
        <dbReference type="Google" id="ProtNLM"/>
    </source>
</evidence>
<evidence type="ECO:0000256" key="1">
    <source>
        <dbReference type="SAM" id="Coils"/>
    </source>
</evidence>
<comment type="caution">
    <text evidence="3">The sequence shown here is derived from an EMBL/GenBank/DDBJ whole genome shotgun (WGS) entry which is preliminary data.</text>
</comment>
<dbReference type="InterPro" id="IPR036770">
    <property type="entry name" value="Ankyrin_rpt-contain_sf"/>
</dbReference>
<proteinExistence type="predicted"/>
<dbReference type="Gene3D" id="1.25.40.20">
    <property type="entry name" value="Ankyrin repeat-containing domain"/>
    <property type="match status" value="1"/>
</dbReference>
<feature type="compositionally biased region" description="Polar residues" evidence="2">
    <location>
        <begin position="193"/>
        <end position="214"/>
    </location>
</feature>
<keyword evidence="1" id="KW-0175">Coiled coil</keyword>
<name>A0A438N6H0_EXOME</name>
<evidence type="ECO:0000256" key="2">
    <source>
        <dbReference type="SAM" id="MobiDB-lite"/>
    </source>
</evidence>
<dbReference type="AlphaFoldDB" id="A0A438N6H0"/>
<protein>
    <recommendedName>
        <fullName evidence="5">Fungal N-terminal domain-containing protein</fullName>
    </recommendedName>
</protein>
<organism evidence="3 4">
    <name type="scientific">Exophiala mesophila</name>
    <name type="common">Black yeast-like fungus</name>
    <dbReference type="NCBI Taxonomy" id="212818"/>
    <lineage>
        <taxon>Eukaryota</taxon>
        <taxon>Fungi</taxon>
        <taxon>Dikarya</taxon>
        <taxon>Ascomycota</taxon>
        <taxon>Pezizomycotina</taxon>
        <taxon>Eurotiomycetes</taxon>
        <taxon>Chaetothyriomycetidae</taxon>
        <taxon>Chaetothyriales</taxon>
        <taxon>Herpotrichiellaceae</taxon>
        <taxon>Exophiala</taxon>
    </lineage>
</organism>
<evidence type="ECO:0000313" key="4">
    <source>
        <dbReference type="Proteomes" id="UP000288859"/>
    </source>
</evidence>
<dbReference type="EMBL" id="NAJM01000018">
    <property type="protein sequence ID" value="RVX71340.1"/>
    <property type="molecule type" value="Genomic_DNA"/>
</dbReference>
<dbReference type="Proteomes" id="UP000288859">
    <property type="component" value="Unassembled WGS sequence"/>
</dbReference>
<dbReference type="VEuPathDB" id="FungiDB:PV10_04328"/>
<feature type="coiled-coil region" evidence="1">
    <location>
        <begin position="139"/>
        <end position="166"/>
    </location>
</feature>
<dbReference type="OrthoDB" id="3200163at2759"/>
<dbReference type="SUPFAM" id="SSF48403">
    <property type="entry name" value="Ankyrin repeat"/>
    <property type="match status" value="1"/>
</dbReference>
<sequence>MSGIEVFSCAVGLVSLSIQLTESVVRLKRVYNAVKDAPRRIESVVFDLETMAIALRELEHLRSQGRCNDASLARCATSCEQRISEIRMLVDRIERYMANSFKLKGRLYAVFKTSHMKDLLNDLEGSKCSLMIAYTMYNAAEQRQQYEEQVRLITNLQDQLMAANANTFLQLSTLIAPAQTCRPSIQTTESTALTVENQSSNPQPTDTSPPNQIQPHPYIPLRRPRRNKCEKRFVASIRLPTRLCSRVWNFAVMSNLHGWDVLFRTYRIVPKDSPIFLACEDGNLLEFRRLIESGEASLLDVYHGELGERNLLAWATISSQLEICRYILTMTRIYNNKALSSAFLQWAMRGSGYKRDDVYRLFLSHPGWDYDLDTEDSSAWPFGPLWLIFCPNSFCFQLILHSQTRELSAWSVEDKFELLYANHELGYAQFLDCIGLTQTDQRLAKLKTRNGYTLLHHVAFHCMAHSRPTQQWLNLGKALIRWGADTSAIESSGYYTPLKSLIQASQHMGPDRLLSHLRLWIQMLQEAGIDLEEYGAKESQIWEPVDGHEVSIESFTYGPASADWNLVGRWKRTVSIYRLLQPPGTFHISNSVPDKILWRPGCVELAEEGHWAKAGTFIPMSPTVDMRNMFTATEEHFHQLCRSSQDDSGTIMLLCDRAASRPLARTRSPSQPPCLKRREVDYLSSRSVRAWLPPVHYCPSTLHWSFEHRELPSEWRWDTFCNGEM</sequence>
<evidence type="ECO:0000313" key="3">
    <source>
        <dbReference type="EMBL" id="RVX71340.1"/>
    </source>
</evidence>
<feature type="region of interest" description="Disordered" evidence="2">
    <location>
        <begin position="193"/>
        <end position="218"/>
    </location>
</feature>
<reference evidence="3 4" key="1">
    <citation type="submission" date="2017-03" db="EMBL/GenBank/DDBJ databases">
        <title>Genomes of endolithic fungi from Antarctica.</title>
        <authorList>
            <person name="Coleine C."/>
            <person name="Masonjones S."/>
            <person name="Stajich J.E."/>
        </authorList>
    </citation>
    <scope>NUCLEOTIDE SEQUENCE [LARGE SCALE GENOMIC DNA]</scope>
    <source>
        <strain evidence="3 4">CCFEE 6314</strain>
    </source>
</reference>